<keyword evidence="2" id="KW-1185">Reference proteome</keyword>
<comment type="caution">
    <text evidence="1">The sequence shown here is derived from an EMBL/GenBank/DDBJ whole genome shotgun (WGS) entry which is preliminary data.</text>
</comment>
<evidence type="ECO:0000313" key="1">
    <source>
        <dbReference type="EMBL" id="RUL84029.1"/>
    </source>
</evidence>
<dbReference type="RefSeq" id="WP_126727448.1">
    <property type="nucleotide sequence ID" value="NZ_RYZH01000053.1"/>
</dbReference>
<protein>
    <recommendedName>
        <fullName evidence="3">Ubiquitin-like domain-containing protein</fullName>
    </recommendedName>
</protein>
<dbReference type="AlphaFoldDB" id="A0A432MEP9"/>
<evidence type="ECO:0000313" key="2">
    <source>
        <dbReference type="Proteomes" id="UP000280296"/>
    </source>
</evidence>
<evidence type="ECO:0008006" key="3">
    <source>
        <dbReference type="Google" id="ProtNLM"/>
    </source>
</evidence>
<reference evidence="1 2" key="2">
    <citation type="submission" date="2019-01" db="EMBL/GenBank/DDBJ databases">
        <title>Tautonia sociabilis, a novel thermotolerant planctomycete of Isosphaeraceae family, isolated from a 4000 m deep subterranean habitat.</title>
        <authorList>
            <person name="Kovaleva O.L."/>
            <person name="Elcheninov A.G."/>
            <person name="Van Heerden E."/>
            <person name="Toshchakov S.V."/>
            <person name="Novikov A."/>
            <person name="Bonch-Osmolovskaya E.A."/>
            <person name="Kublanov I.V."/>
        </authorList>
    </citation>
    <scope>NUCLEOTIDE SEQUENCE [LARGE SCALE GENOMIC DNA]</scope>
    <source>
        <strain evidence="1 2">GM2012</strain>
    </source>
</reference>
<dbReference type="OrthoDB" id="6057563at2"/>
<sequence length="161" mass="18289">MPKVELFLQVEGRRRIDLIEIDADAPVREILKLAAIPEHIKEAGLVFEVDGERPLDHEARLCDAGVGHRHRVHVHRCHQVDVSLHFNDITEKMHFPPSATVERVKRRFVEKIRMSHVDATEHALQLCGTDDRPEPDNHIGAFVSGCCSLCFDLVPIKRVEG</sequence>
<dbReference type="Proteomes" id="UP000280296">
    <property type="component" value="Unassembled WGS sequence"/>
</dbReference>
<name>A0A432MEP9_9BACT</name>
<reference evidence="1 2" key="1">
    <citation type="submission" date="2018-12" db="EMBL/GenBank/DDBJ databases">
        <authorList>
            <person name="Toschakov S.V."/>
        </authorList>
    </citation>
    <scope>NUCLEOTIDE SEQUENCE [LARGE SCALE GENOMIC DNA]</scope>
    <source>
        <strain evidence="1 2">GM2012</strain>
    </source>
</reference>
<organism evidence="1 2">
    <name type="scientific">Tautonia sociabilis</name>
    <dbReference type="NCBI Taxonomy" id="2080755"/>
    <lineage>
        <taxon>Bacteria</taxon>
        <taxon>Pseudomonadati</taxon>
        <taxon>Planctomycetota</taxon>
        <taxon>Planctomycetia</taxon>
        <taxon>Isosphaerales</taxon>
        <taxon>Isosphaeraceae</taxon>
        <taxon>Tautonia</taxon>
    </lineage>
</organism>
<accession>A0A432MEP9</accession>
<gene>
    <name evidence="1" type="ORF">TsocGM_21140</name>
</gene>
<proteinExistence type="predicted"/>
<dbReference type="EMBL" id="RYZH01000053">
    <property type="protein sequence ID" value="RUL84029.1"/>
    <property type="molecule type" value="Genomic_DNA"/>
</dbReference>